<dbReference type="Proteomes" id="UP000253606">
    <property type="component" value="Chromosome"/>
</dbReference>
<feature type="region of interest" description="Disordered" evidence="1">
    <location>
        <begin position="1"/>
        <end position="41"/>
    </location>
</feature>
<reference evidence="2 3" key="1">
    <citation type="journal article" date="2018" name="Front. Microbiol.">
        <title>Hydrolytic Capabilities as a Key to Environmental Success: Chitinolytic and Cellulolytic Acidobacteria From Acidic Sub-arctic Soils and Boreal Peatlands.</title>
        <authorList>
            <person name="Belova S.E."/>
            <person name="Ravin N.V."/>
            <person name="Pankratov T.A."/>
            <person name="Rakitin A.L."/>
            <person name="Ivanova A.A."/>
            <person name="Beletsky A.V."/>
            <person name="Mardanov A.V."/>
            <person name="Sinninghe Damste J.S."/>
            <person name="Dedysh S.N."/>
        </authorList>
    </citation>
    <scope>NUCLEOTIDE SEQUENCE [LARGE SCALE GENOMIC DNA]</scope>
    <source>
        <strain evidence="2 3">SBC82</strain>
    </source>
</reference>
<dbReference type="AlphaFoldDB" id="A0A2Z5FVK2"/>
<evidence type="ECO:0000313" key="3">
    <source>
        <dbReference type="Proteomes" id="UP000253606"/>
    </source>
</evidence>
<dbReference type="KEGG" id="abas:ACPOL_1436"/>
<accession>A0A2Z5FVK2</accession>
<sequence length="41" mass="4144">MHRKGFGLTMGGGGIDGACRAQSAEGRNSPTSQHGAAEERG</sequence>
<organism evidence="2 3">
    <name type="scientific">Acidisarcina polymorpha</name>
    <dbReference type="NCBI Taxonomy" id="2211140"/>
    <lineage>
        <taxon>Bacteria</taxon>
        <taxon>Pseudomonadati</taxon>
        <taxon>Acidobacteriota</taxon>
        <taxon>Terriglobia</taxon>
        <taxon>Terriglobales</taxon>
        <taxon>Acidobacteriaceae</taxon>
        <taxon>Acidisarcina</taxon>
    </lineage>
</organism>
<dbReference type="EMBL" id="CP030840">
    <property type="protein sequence ID" value="AXC10782.1"/>
    <property type="molecule type" value="Genomic_DNA"/>
</dbReference>
<keyword evidence="3" id="KW-1185">Reference proteome</keyword>
<evidence type="ECO:0000313" key="2">
    <source>
        <dbReference type="EMBL" id="AXC10782.1"/>
    </source>
</evidence>
<proteinExistence type="predicted"/>
<protein>
    <submittedName>
        <fullName evidence="2">Uncharacterized protein</fullName>
    </submittedName>
</protein>
<name>A0A2Z5FVK2_9BACT</name>
<gene>
    <name evidence="2" type="ORF">ACPOL_1436</name>
</gene>
<evidence type="ECO:0000256" key="1">
    <source>
        <dbReference type="SAM" id="MobiDB-lite"/>
    </source>
</evidence>
<feature type="compositionally biased region" description="Polar residues" evidence="1">
    <location>
        <begin position="25"/>
        <end position="34"/>
    </location>
</feature>